<dbReference type="InterPro" id="IPR006624">
    <property type="entry name" value="Beta-propeller_rpt_TECPR"/>
</dbReference>
<dbReference type="EMBL" id="CP012333">
    <property type="protein sequence ID" value="AKV00423.1"/>
    <property type="molecule type" value="Genomic_DNA"/>
</dbReference>
<accession>A0A0K1Q3U7</accession>
<gene>
    <name evidence="1" type="ORF">AKJ09_07086</name>
</gene>
<proteinExistence type="predicted"/>
<evidence type="ECO:0000313" key="1">
    <source>
        <dbReference type="EMBL" id="AKV00423.1"/>
    </source>
</evidence>
<dbReference type="Proteomes" id="UP000064967">
    <property type="component" value="Chromosome"/>
</dbReference>
<organism evidence="1 2">
    <name type="scientific">Labilithrix luteola</name>
    <dbReference type="NCBI Taxonomy" id="1391654"/>
    <lineage>
        <taxon>Bacteria</taxon>
        <taxon>Pseudomonadati</taxon>
        <taxon>Myxococcota</taxon>
        <taxon>Polyangia</taxon>
        <taxon>Polyangiales</taxon>
        <taxon>Labilitrichaceae</taxon>
        <taxon>Labilithrix</taxon>
    </lineage>
</organism>
<dbReference type="SMART" id="SM00706">
    <property type="entry name" value="TECPR"/>
    <property type="match status" value="3"/>
</dbReference>
<dbReference type="STRING" id="1391654.AKJ09_07086"/>
<reference evidence="1 2" key="1">
    <citation type="submission" date="2015-08" db="EMBL/GenBank/DDBJ databases">
        <authorList>
            <person name="Babu N.S."/>
            <person name="Beckwith C.J."/>
            <person name="Beseler K.G."/>
            <person name="Brison A."/>
            <person name="Carone J.V."/>
            <person name="Caskin T.P."/>
            <person name="Diamond M."/>
            <person name="Durham M.E."/>
            <person name="Foxe J.M."/>
            <person name="Go M."/>
            <person name="Henderson B.A."/>
            <person name="Jones I.B."/>
            <person name="McGettigan J.A."/>
            <person name="Micheletti S.J."/>
            <person name="Nasrallah M.E."/>
            <person name="Ortiz D."/>
            <person name="Piller C.R."/>
            <person name="Privatt S.R."/>
            <person name="Schneider S.L."/>
            <person name="Sharp S."/>
            <person name="Smith T.C."/>
            <person name="Stanton J.D."/>
            <person name="Ullery H.E."/>
            <person name="Wilson R.J."/>
            <person name="Serrano M.G."/>
            <person name="Buck G."/>
            <person name="Lee V."/>
            <person name="Wang Y."/>
            <person name="Carvalho R."/>
            <person name="Voegtly L."/>
            <person name="Shi R."/>
            <person name="Duckworth R."/>
            <person name="Johnson A."/>
            <person name="Loviza R."/>
            <person name="Walstead R."/>
            <person name="Shah Z."/>
            <person name="Kiflezghi M."/>
            <person name="Wade K."/>
            <person name="Ball S.L."/>
            <person name="Bradley K.W."/>
            <person name="Asai D.J."/>
            <person name="Bowman C.A."/>
            <person name="Russell D.A."/>
            <person name="Pope W.H."/>
            <person name="Jacobs-Sera D."/>
            <person name="Hendrix R.W."/>
            <person name="Hatfull G.F."/>
        </authorList>
    </citation>
    <scope>NUCLEOTIDE SEQUENCE [LARGE SCALE GENOMIC DNA]</scope>
    <source>
        <strain evidence="1 2">DSM 27648</strain>
    </source>
</reference>
<name>A0A0K1Q3U7_9BACT</name>
<protein>
    <recommendedName>
        <fullName evidence="3">Type IV fimbrial biogenesis protein PilY1</fullName>
    </recommendedName>
</protein>
<dbReference type="AlphaFoldDB" id="A0A0K1Q3U7"/>
<evidence type="ECO:0000313" key="2">
    <source>
        <dbReference type="Proteomes" id="UP000064967"/>
    </source>
</evidence>
<evidence type="ECO:0008006" key="3">
    <source>
        <dbReference type="Google" id="ProtNLM"/>
    </source>
</evidence>
<dbReference type="PROSITE" id="PS51257">
    <property type="entry name" value="PROKAR_LIPOPROTEIN"/>
    <property type="match status" value="1"/>
</dbReference>
<sequence>MRRRGSGDAMKWTIGLAGLVAGSSIFALASCADSSEDSSNDVLDGSVIPSAEASVDAADDACADGGDACAAPKDPCEGASFCPMMTGIDPRRALMGIWGTGPTDVWAVGTNGTILHWDGTAWVLTPSDTNQALFAVTGRSATDVWAVSSRAVVLHSNGFAGGTATWTAAPPVADTFKDPNSTVWNEALLLSARTTAQGDVWLGGEPYPVVVDDGGHAMSMSLWRRGETDGTTTWNFATIATNAVTVRGLWSDPGGDVWAVGGMAPNAAKPAGRTFHATGTNGPRGPVWTEYDSRSSSTLNAVWASGAGDVWAVGDRGTLRHWKSADQTRWDIVESPTDEDLEAIWGSASNDVWAVGGNGTILHFDGTTWALAPGAFPHGLKPHLHGIWGSSPSDVWIVGDGVVLHRVTNVVEAP</sequence>
<keyword evidence="2" id="KW-1185">Reference proteome</keyword>
<dbReference type="KEGG" id="llu:AKJ09_07086"/>